<dbReference type="OrthoDB" id="5449717at2"/>
<proteinExistence type="inferred from homology"/>
<dbReference type="PANTHER" id="PTHR32089:SF112">
    <property type="entry name" value="LYSOZYME-LIKE PROTEIN-RELATED"/>
    <property type="match status" value="1"/>
</dbReference>
<evidence type="ECO:0000256" key="4">
    <source>
        <dbReference type="SAM" id="Phobius"/>
    </source>
</evidence>
<dbReference type="PRINTS" id="PR00260">
    <property type="entry name" value="CHEMTRNSDUCR"/>
</dbReference>
<dbReference type="AlphaFoldDB" id="A0A1G5CU03"/>
<comment type="similarity">
    <text evidence="2">Belongs to the methyl-accepting chemotaxis (MCP) protein family.</text>
</comment>
<feature type="transmembrane region" description="Helical" evidence="4">
    <location>
        <begin position="299"/>
        <end position="318"/>
    </location>
</feature>
<dbReference type="InterPro" id="IPR004090">
    <property type="entry name" value="Chemotax_Me-accpt_rcpt"/>
</dbReference>
<evidence type="ECO:0000256" key="1">
    <source>
        <dbReference type="ARBA" id="ARBA00023224"/>
    </source>
</evidence>
<name>A0A1G5CU03_9FIRM</name>
<sequence>MKKINDLKIYIKMSLVIGLVIMIGLGSIYGIINSRTRSIMRKQTEIRLSEITESRSVVIEKYFSDLQNYVVNFAKLPAVVSYMQNTSDKTAANNVQETLLSYTSTRSDIESMYLADDATLVYAHTDPSFIGQVANAEMAGFTANIESAGGAICAGIVLSPASNSNVAIVFANVHDASGKPIGFVGGATYVDELQNTITGMSTQGLDGAQMYLIGSSDITAATYIFAPDPAMLGAPVEDEAQVQALQQMADVPTGFFTYRDKTMGRSILSYRNIPAVAATFIVCDSEKDFLKEINSLSNFILFLVILVFCISLVGVVLISKAISKDIESVTDVITDLGTLDITKTKALEKYKGRNDEVGLIADATKKLSSAVERTIRSLRRHSGDLQDGSGRLRENSESTLESIGQVDVAVHDIAQSATEQSDETKNATDSVKEIGVMVEETKEKTMQLKEASQSMQDSSKKAGEILKELGEVNEKTKEAVDAMYEQTAQTSHSADQIAKASELIASIATQTNLLSLNASIEAARAGDAGRGFAVVAGEIGSLASQTADTTKEINDIIQQLIDNSKRSIEAMDEVKKIIDMQNEYVQQTKEIFGSVEGEIANNLVSIDEISSTVQRLDDVRSSVVNVVESLSTIAETNAATTQETSASTSVVSNMMEEVSSIATQILNIADGVKKDIDVFKISE</sequence>
<feature type="domain" description="Methyl-accepting transducer" evidence="5">
    <location>
        <begin position="395"/>
        <end position="652"/>
    </location>
</feature>
<dbReference type="GO" id="GO:0004888">
    <property type="term" value="F:transmembrane signaling receptor activity"/>
    <property type="evidence" value="ECO:0007669"/>
    <property type="project" value="InterPro"/>
</dbReference>
<evidence type="ECO:0000259" key="5">
    <source>
        <dbReference type="PROSITE" id="PS50111"/>
    </source>
</evidence>
<dbReference type="Gene3D" id="6.10.340.10">
    <property type="match status" value="1"/>
</dbReference>
<keyword evidence="1 3" id="KW-0807">Transducer</keyword>
<dbReference type="SUPFAM" id="SSF58104">
    <property type="entry name" value="Methyl-accepting chemotaxis protein (MCP) signaling domain"/>
    <property type="match status" value="1"/>
</dbReference>
<organism evidence="6 7">
    <name type="scientific">Butyrivibrio hungatei</name>
    <dbReference type="NCBI Taxonomy" id="185008"/>
    <lineage>
        <taxon>Bacteria</taxon>
        <taxon>Bacillati</taxon>
        <taxon>Bacillota</taxon>
        <taxon>Clostridia</taxon>
        <taxon>Lachnospirales</taxon>
        <taxon>Lachnospiraceae</taxon>
        <taxon>Butyrivibrio</taxon>
    </lineage>
</organism>
<dbReference type="GO" id="GO:0006935">
    <property type="term" value="P:chemotaxis"/>
    <property type="evidence" value="ECO:0007669"/>
    <property type="project" value="InterPro"/>
</dbReference>
<dbReference type="Proteomes" id="UP000183047">
    <property type="component" value="Unassembled WGS sequence"/>
</dbReference>
<protein>
    <submittedName>
        <fullName evidence="6">Cache domain-containing protein</fullName>
    </submittedName>
</protein>
<accession>A0A1G5CU03</accession>
<dbReference type="PANTHER" id="PTHR32089">
    <property type="entry name" value="METHYL-ACCEPTING CHEMOTAXIS PROTEIN MCPB"/>
    <property type="match status" value="1"/>
</dbReference>
<gene>
    <name evidence="6" type="ORF">SAMN02910451_01224</name>
</gene>
<feature type="transmembrane region" description="Helical" evidence="4">
    <location>
        <begin position="9"/>
        <end position="32"/>
    </location>
</feature>
<dbReference type="RefSeq" id="WP_074461897.1">
    <property type="nucleotide sequence ID" value="NZ_FMUR01000007.1"/>
</dbReference>
<dbReference type="InterPro" id="IPR004089">
    <property type="entry name" value="MCPsignal_dom"/>
</dbReference>
<dbReference type="GO" id="GO:0007165">
    <property type="term" value="P:signal transduction"/>
    <property type="evidence" value="ECO:0007669"/>
    <property type="project" value="UniProtKB-KW"/>
</dbReference>
<keyword evidence="4" id="KW-1133">Transmembrane helix</keyword>
<dbReference type="SUPFAM" id="SSF103190">
    <property type="entry name" value="Sensory domain-like"/>
    <property type="match status" value="1"/>
</dbReference>
<dbReference type="Pfam" id="PF00015">
    <property type="entry name" value="MCPsignal"/>
    <property type="match status" value="1"/>
</dbReference>
<dbReference type="PROSITE" id="PS50111">
    <property type="entry name" value="CHEMOTAXIS_TRANSDUC_2"/>
    <property type="match status" value="1"/>
</dbReference>
<dbReference type="SMART" id="SM00283">
    <property type="entry name" value="MA"/>
    <property type="match status" value="1"/>
</dbReference>
<dbReference type="Gene3D" id="1.10.287.950">
    <property type="entry name" value="Methyl-accepting chemotaxis protein"/>
    <property type="match status" value="1"/>
</dbReference>
<evidence type="ECO:0000256" key="3">
    <source>
        <dbReference type="PROSITE-ProRule" id="PRU00284"/>
    </source>
</evidence>
<dbReference type="InterPro" id="IPR029151">
    <property type="entry name" value="Sensor-like_sf"/>
</dbReference>
<dbReference type="GO" id="GO:0016020">
    <property type="term" value="C:membrane"/>
    <property type="evidence" value="ECO:0007669"/>
    <property type="project" value="InterPro"/>
</dbReference>
<dbReference type="EMBL" id="FMUR01000007">
    <property type="protein sequence ID" value="SCY05886.1"/>
    <property type="molecule type" value="Genomic_DNA"/>
</dbReference>
<keyword evidence="7" id="KW-1185">Reference proteome</keyword>
<evidence type="ECO:0000313" key="7">
    <source>
        <dbReference type="Proteomes" id="UP000183047"/>
    </source>
</evidence>
<evidence type="ECO:0000256" key="2">
    <source>
        <dbReference type="ARBA" id="ARBA00029447"/>
    </source>
</evidence>
<reference evidence="7" key="1">
    <citation type="submission" date="2016-10" db="EMBL/GenBank/DDBJ databases">
        <authorList>
            <person name="Varghese N."/>
            <person name="Submissions S."/>
        </authorList>
    </citation>
    <scope>NUCLEOTIDE SEQUENCE [LARGE SCALE GENOMIC DNA]</scope>
    <source>
        <strain evidence="7">XBD2006</strain>
    </source>
</reference>
<keyword evidence="4" id="KW-0472">Membrane</keyword>
<keyword evidence="4" id="KW-0812">Transmembrane</keyword>
<evidence type="ECO:0000313" key="6">
    <source>
        <dbReference type="EMBL" id="SCY05886.1"/>
    </source>
</evidence>